<dbReference type="PANTHER" id="PTHR38075">
    <property type="entry name" value="DUF4139 DOMAIN-CONTAINING PROTEIN"/>
    <property type="match status" value="1"/>
</dbReference>
<keyword evidence="3" id="KW-1185">Reference proteome</keyword>
<sequence>MPVRRRVRLFIALLLAAGMPWLGGPAQAQDAVTSPAPDAVHVTIYRAPDRSPDENMDLQWLGGYALVTETRTVTIPQGKAILRFEGVAAGMLPESAIVTGLPKGVREKNLDADLLSPGNLFARSFGRPVTLRRTDPASGTVREEPAIIRSGLAGSAILQTRSGFEAANCGLQDEILFGDVPADLSAKPTLSVATDADRAETVTLSLSYLAWGFDWQGNYVIQMHEDGRKADILAWVTLASSDVTSFPGAETSVVGGEVNREDEAAGSPDRGQTLSFHCYFRPVAEPPIPMPMAPMPAPVMSEIIVTAQRRAVTVMDAPLAVTVIEEELGDLKLYRVPVPTTVAAMGQKQVALFQVADVKLEPIYIAPLDGTNAGDVRQTLRLRNRKEDGLGRALPAGQVVVFQPVTGTPVLSGEGVIRDSAIGQTVDIDTGDATQVHIDVQQVGERKGYDEYEVVVSNANPWPIQFEAPLRMSENYRFEKISGRIEKHEGQQKWRARIPANGTATLRYRLHALP</sequence>
<dbReference type="Proteomes" id="UP000016568">
    <property type="component" value="Unassembled WGS sequence"/>
</dbReference>
<organism evidence="2 3">
    <name type="scientific">Caenibius tardaugens NBRC 16725</name>
    <dbReference type="NCBI Taxonomy" id="1219035"/>
    <lineage>
        <taxon>Bacteria</taxon>
        <taxon>Pseudomonadati</taxon>
        <taxon>Pseudomonadota</taxon>
        <taxon>Alphaproteobacteria</taxon>
        <taxon>Sphingomonadales</taxon>
        <taxon>Erythrobacteraceae</taxon>
        <taxon>Caenibius</taxon>
    </lineage>
</organism>
<evidence type="ECO:0000313" key="3">
    <source>
        <dbReference type="Proteomes" id="UP000016568"/>
    </source>
</evidence>
<gene>
    <name evidence="2" type="ORF">NT2_07_00650</name>
</gene>
<dbReference type="EMBL" id="BASZ01000007">
    <property type="protein sequence ID" value="GAD50065.1"/>
    <property type="molecule type" value="Genomic_DNA"/>
</dbReference>
<feature type="chain" id="PRO_5004637747" description="DUF4139 domain-containing protein" evidence="1">
    <location>
        <begin position="29"/>
        <end position="514"/>
    </location>
</feature>
<comment type="caution">
    <text evidence="2">The sequence shown here is derived from an EMBL/GenBank/DDBJ whole genome shotgun (WGS) entry which is preliminary data.</text>
</comment>
<protein>
    <recommendedName>
        <fullName evidence="4">DUF4139 domain-containing protein</fullName>
    </recommendedName>
</protein>
<feature type="signal peptide" evidence="1">
    <location>
        <begin position="1"/>
        <end position="28"/>
    </location>
</feature>
<accession>U2YMR6</accession>
<keyword evidence="1" id="KW-0732">Signal</keyword>
<reference evidence="2 3" key="1">
    <citation type="submission" date="2013-09" db="EMBL/GenBank/DDBJ databases">
        <title>Whole genome shotgun sequence of Novosphingobium tardaugens NBRC 16725.</title>
        <authorList>
            <person name="Isaki S."/>
            <person name="Hosoyama A."/>
            <person name="Tsuchikane K."/>
            <person name="Katsumata H."/>
            <person name="Ando Y."/>
            <person name="Yamazaki S."/>
            <person name="Fujita N."/>
        </authorList>
    </citation>
    <scope>NUCLEOTIDE SEQUENCE [LARGE SCALE GENOMIC DNA]</scope>
    <source>
        <strain evidence="2 3">NBRC 16725</strain>
    </source>
</reference>
<evidence type="ECO:0008006" key="4">
    <source>
        <dbReference type="Google" id="ProtNLM"/>
    </source>
</evidence>
<dbReference type="PANTHER" id="PTHR38075:SF1">
    <property type="entry name" value="DUF4139 DOMAIN-CONTAINING PROTEIN"/>
    <property type="match status" value="1"/>
</dbReference>
<dbReference type="eggNOG" id="COG5316">
    <property type="taxonomic scope" value="Bacteria"/>
</dbReference>
<evidence type="ECO:0000256" key="1">
    <source>
        <dbReference type="SAM" id="SignalP"/>
    </source>
</evidence>
<evidence type="ECO:0000313" key="2">
    <source>
        <dbReference type="EMBL" id="GAD50065.1"/>
    </source>
</evidence>
<name>U2YMR6_9SPHN</name>
<dbReference type="AlphaFoldDB" id="U2YMR6"/>
<proteinExistence type="predicted"/>